<proteinExistence type="predicted"/>
<evidence type="ECO:0000313" key="1">
    <source>
        <dbReference type="EMBL" id="WBO22923.1"/>
    </source>
</evidence>
<reference evidence="1 2" key="1">
    <citation type="submission" date="2022-12" db="EMBL/GenBank/DDBJ databases">
        <title>Sphingomonas abieness sp. nov., an endophytic bacterium isolated from Abies koreana.</title>
        <authorList>
            <person name="Jiang L."/>
            <person name="Lee J."/>
        </authorList>
    </citation>
    <scope>NUCLEOTIDE SEQUENCE [LARGE SCALE GENOMIC DNA]</scope>
    <source>
        <strain evidence="2">PAMB 00755</strain>
    </source>
</reference>
<protein>
    <submittedName>
        <fullName evidence="1">Uncharacterized protein</fullName>
    </submittedName>
</protein>
<name>A0ABY7NNI8_9SPHN</name>
<dbReference type="RefSeq" id="WP_270077562.1">
    <property type="nucleotide sequence ID" value="NZ_CP115174.1"/>
</dbReference>
<dbReference type="EMBL" id="CP115174">
    <property type="protein sequence ID" value="WBO22923.1"/>
    <property type="molecule type" value="Genomic_DNA"/>
</dbReference>
<keyword evidence="2" id="KW-1185">Reference proteome</keyword>
<gene>
    <name evidence="1" type="ORF">PBT88_01900</name>
</gene>
<evidence type="ECO:0000313" key="2">
    <source>
        <dbReference type="Proteomes" id="UP001210865"/>
    </source>
</evidence>
<accession>A0ABY7NNI8</accession>
<sequence>MTDTYRLYRMNALTGAILDVEDFQSFSDDQAIERALADAGERRIELWCGSRKLLAISGRGGPSELTIARPPE</sequence>
<dbReference type="Proteomes" id="UP001210865">
    <property type="component" value="Chromosome"/>
</dbReference>
<organism evidence="1 2">
    <name type="scientific">Sphingomonas abietis</name>
    <dbReference type="NCBI Taxonomy" id="3012344"/>
    <lineage>
        <taxon>Bacteria</taxon>
        <taxon>Pseudomonadati</taxon>
        <taxon>Pseudomonadota</taxon>
        <taxon>Alphaproteobacteria</taxon>
        <taxon>Sphingomonadales</taxon>
        <taxon>Sphingomonadaceae</taxon>
        <taxon>Sphingomonas</taxon>
    </lineage>
</organism>